<comment type="caution">
    <text evidence="2">The sequence shown here is derived from an EMBL/GenBank/DDBJ whole genome shotgun (WGS) entry which is preliminary data.</text>
</comment>
<dbReference type="AlphaFoldDB" id="A0A7Y7WS44"/>
<dbReference type="PANTHER" id="PTHR13932:SF5">
    <property type="entry name" value="RADICAL S-ADENOSYL METHIONINE DOMAIN-CONTAINING PROTEIN 1, MITOCHONDRIAL"/>
    <property type="match status" value="1"/>
</dbReference>
<dbReference type="SFLD" id="SFLDG01065">
    <property type="entry name" value="anaerobic_coproporphyrinogen-I"/>
    <property type="match status" value="1"/>
</dbReference>
<dbReference type="GO" id="GO:0051539">
    <property type="term" value="F:4 iron, 4 sulfur cluster binding"/>
    <property type="evidence" value="ECO:0007669"/>
    <property type="project" value="TreeGrafter"/>
</dbReference>
<dbReference type="SMART" id="SM00729">
    <property type="entry name" value="Elp3"/>
    <property type="match status" value="1"/>
</dbReference>
<dbReference type="InterPro" id="IPR023404">
    <property type="entry name" value="rSAM_horseshoe"/>
</dbReference>
<protein>
    <submittedName>
        <fullName evidence="2">Radical SAM protein</fullName>
    </submittedName>
</protein>
<dbReference type="InterPro" id="IPR007197">
    <property type="entry name" value="rSAM"/>
</dbReference>
<dbReference type="PANTHER" id="PTHR13932">
    <property type="entry name" value="COPROPORPHYRINIGEN III OXIDASE"/>
    <property type="match status" value="1"/>
</dbReference>
<proteinExistence type="predicted"/>
<dbReference type="InterPro" id="IPR034505">
    <property type="entry name" value="Coproporphyrinogen-III_oxidase"/>
</dbReference>
<evidence type="ECO:0000259" key="1">
    <source>
        <dbReference type="SMART" id="SM00729"/>
    </source>
</evidence>
<dbReference type="GO" id="GO:0003824">
    <property type="term" value="F:catalytic activity"/>
    <property type="evidence" value="ECO:0007669"/>
    <property type="project" value="InterPro"/>
</dbReference>
<name>A0A7Y7WS44_9PSED</name>
<evidence type="ECO:0000313" key="3">
    <source>
        <dbReference type="Proteomes" id="UP000522864"/>
    </source>
</evidence>
<sequence length="471" mass="53242">MNILTADLLPFNMQYPIYNFFFPASGVVVEDHVDVEKILSVANGNARKRALYVHIPFCDTICSFCPFTRGRVSDVNIIELYVQALINEIEIKSESLHLFSVPINAVFFGGGTPSIMSAEQITRIGDVLHRNFDLTKVKEFSFEIEVKSLTPEKAKAMQRMGVTHPRFGLQTFSKKWRDLFTLTATLDQIKRSVDILSEHFSTVSFDILYGMSGHTEEELLSDLTQACDTGVSNIDVYPIDNIMTQPSLHKALSVLNHSPTSATRKFTMNMLVDGYMRSRGYMPHNGHGYRKVGKGNINQDVVYTGYRFEYHEHVYGYQDHDLIGFGAGAISSLQGAKLINTNLRSKYISQLARPNNIKDTFQVCKHGSELDALRPLALRLPYFGSVDKDRLSFQSMMPEIKDKVVSLEQAGLVTETETQYVLTKTGWYNYVNVMYYLLPAIEQQAMDGFIAEQLDGSIRDISEGEIFFRSA</sequence>
<dbReference type="GO" id="GO:0006779">
    <property type="term" value="P:porphyrin-containing compound biosynthetic process"/>
    <property type="evidence" value="ECO:0007669"/>
    <property type="project" value="TreeGrafter"/>
</dbReference>
<dbReference type="InterPro" id="IPR058240">
    <property type="entry name" value="rSAM_sf"/>
</dbReference>
<feature type="domain" description="Elp3/MiaA/NifB-like radical SAM core" evidence="1">
    <location>
        <begin position="48"/>
        <end position="270"/>
    </location>
</feature>
<evidence type="ECO:0000313" key="2">
    <source>
        <dbReference type="EMBL" id="NWB86709.1"/>
    </source>
</evidence>
<gene>
    <name evidence="2" type="ORF">HX830_17675</name>
</gene>
<dbReference type="Pfam" id="PF04055">
    <property type="entry name" value="Radical_SAM"/>
    <property type="match status" value="1"/>
</dbReference>
<reference evidence="2 3" key="1">
    <citation type="submission" date="2020-04" db="EMBL/GenBank/DDBJ databases">
        <title>Molecular characterization of pseudomonads from Agaricus bisporus reveal novel blotch 2 pathogens in Western Europe.</title>
        <authorList>
            <person name="Taparia T."/>
            <person name="Krijger M."/>
            <person name="Haynes E."/>
            <person name="Elpinstone J.G."/>
            <person name="Noble R."/>
            <person name="Van Der Wolf J."/>
        </authorList>
    </citation>
    <scope>NUCLEOTIDE SEQUENCE [LARGE SCALE GENOMIC DNA]</scope>
    <source>
        <strain evidence="2 3">G9001</strain>
    </source>
</reference>
<dbReference type="InterPro" id="IPR006638">
    <property type="entry name" value="Elp3/MiaA/NifB-like_rSAM"/>
</dbReference>
<dbReference type="SFLD" id="SFLDS00029">
    <property type="entry name" value="Radical_SAM"/>
    <property type="match status" value="1"/>
</dbReference>
<dbReference type="Gene3D" id="3.80.30.20">
    <property type="entry name" value="tm_1862 like domain"/>
    <property type="match status" value="1"/>
</dbReference>
<dbReference type="SUPFAM" id="SSF102114">
    <property type="entry name" value="Radical SAM enzymes"/>
    <property type="match status" value="1"/>
</dbReference>
<accession>A0A7Y7WS44</accession>
<dbReference type="GO" id="GO:0005737">
    <property type="term" value="C:cytoplasm"/>
    <property type="evidence" value="ECO:0007669"/>
    <property type="project" value="TreeGrafter"/>
</dbReference>
<dbReference type="Proteomes" id="UP000522864">
    <property type="component" value="Unassembled WGS sequence"/>
</dbReference>
<organism evidence="2 3">
    <name type="scientific">Pseudomonas gingeri</name>
    <dbReference type="NCBI Taxonomy" id="117681"/>
    <lineage>
        <taxon>Bacteria</taxon>
        <taxon>Pseudomonadati</taxon>
        <taxon>Pseudomonadota</taxon>
        <taxon>Gammaproteobacteria</taxon>
        <taxon>Pseudomonadales</taxon>
        <taxon>Pseudomonadaceae</taxon>
        <taxon>Pseudomonas</taxon>
    </lineage>
</organism>
<dbReference type="EMBL" id="JACAQA010000013">
    <property type="protein sequence ID" value="NWB86709.1"/>
    <property type="molecule type" value="Genomic_DNA"/>
</dbReference>